<reference evidence="1 2" key="1">
    <citation type="submission" date="2013-07" db="EMBL/GenBank/DDBJ databases">
        <title>Comparative Genomic and Metabolomic Analysis of Twelve Strains of Pseudoalteromonas luteoviolacea.</title>
        <authorList>
            <person name="Vynne N.G."/>
            <person name="Mansson M."/>
            <person name="Gram L."/>
        </authorList>
    </citation>
    <scope>NUCLEOTIDE SEQUENCE [LARGE SCALE GENOMIC DNA]</scope>
    <source>
        <strain evidence="1 2">DSM 6061</strain>
    </source>
</reference>
<accession>A0A166WZ70</accession>
<sequence length="62" mass="6592">MLCFKKGGDQLADSKITGPDGLIAGSLSGETSTMAVIQHSRSWFMCSIASLEKERVKLVSSS</sequence>
<dbReference type="EMBL" id="AUYB01000100">
    <property type="protein sequence ID" value="KZN39063.1"/>
    <property type="molecule type" value="Genomic_DNA"/>
</dbReference>
<dbReference type="AlphaFoldDB" id="A0A166WZ70"/>
<organism evidence="1 2">
    <name type="scientific">Pseudoalteromonas luteoviolacea DSM 6061</name>
    <dbReference type="NCBI Taxonomy" id="1365250"/>
    <lineage>
        <taxon>Bacteria</taxon>
        <taxon>Pseudomonadati</taxon>
        <taxon>Pseudomonadota</taxon>
        <taxon>Gammaproteobacteria</taxon>
        <taxon>Alteromonadales</taxon>
        <taxon>Pseudoalteromonadaceae</taxon>
        <taxon>Pseudoalteromonas</taxon>
    </lineage>
</organism>
<protein>
    <submittedName>
        <fullName evidence="1">Uncharacterized protein</fullName>
    </submittedName>
</protein>
<name>A0A166WZ70_9GAMM</name>
<keyword evidence="2" id="KW-1185">Reference proteome</keyword>
<comment type="caution">
    <text evidence="1">The sequence shown here is derived from an EMBL/GenBank/DDBJ whole genome shotgun (WGS) entry which is preliminary data.</text>
</comment>
<gene>
    <name evidence="1" type="ORF">N475_14730</name>
</gene>
<dbReference type="Proteomes" id="UP000076643">
    <property type="component" value="Unassembled WGS sequence"/>
</dbReference>
<evidence type="ECO:0000313" key="1">
    <source>
        <dbReference type="EMBL" id="KZN39063.1"/>
    </source>
</evidence>
<proteinExistence type="predicted"/>
<evidence type="ECO:0000313" key="2">
    <source>
        <dbReference type="Proteomes" id="UP000076643"/>
    </source>
</evidence>